<evidence type="ECO:0000313" key="5">
    <source>
        <dbReference type="Proteomes" id="UP000292274"/>
    </source>
</evidence>
<dbReference type="Pfam" id="PF10646">
    <property type="entry name" value="Germane"/>
    <property type="match status" value="1"/>
</dbReference>
<dbReference type="Proteomes" id="UP000292274">
    <property type="component" value="Unassembled WGS sequence"/>
</dbReference>
<feature type="domain" description="GerMN" evidence="3">
    <location>
        <begin position="114"/>
        <end position="195"/>
    </location>
</feature>
<keyword evidence="5" id="KW-1185">Reference proteome</keyword>
<feature type="compositionally biased region" description="Low complexity" evidence="1">
    <location>
        <begin position="35"/>
        <end position="71"/>
    </location>
</feature>
<evidence type="ECO:0000256" key="1">
    <source>
        <dbReference type="SAM" id="MobiDB-lite"/>
    </source>
</evidence>
<dbReference type="EMBL" id="SJJR01000001">
    <property type="protein sequence ID" value="TCC00361.1"/>
    <property type="molecule type" value="Genomic_DNA"/>
</dbReference>
<dbReference type="InterPro" id="IPR018911">
    <property type="entry name" value="Gmad2_Ig-like_dom"/>
</dbReference>
<dbReference type="RefSeq" id="WP_131299787.1">
    <property type="nucleotide sequence ID" value="NZ_SJJR01000001.1"/>
</dbReference>
<name>A0A4R0GRW2_9ACTN</name>
<feature type="region of interest" description="Disordered" evidence="1">
    <location>
        <begin position="35"/>
        <end position="85"/>
    </location>
</feature>
<feature type="chain" id="PRO_5038765389" evidence="2">
    <location>
        <begin position="30"/>
        <end position="304"/>
    </location>
</feature>
<reference evidence="4 5" key="1">
    <citation type="submission" date="2019-02" db="EMBL/GenBank/DDBJ databases">
        <title>Jishengella sp. nov., isolated from a root of Zingiber montanum.</title>
        <authorList>
            <person name="Kuncharoen N."/>
            <person name="Kudo T."/>
            <person name="Masahiro Y."/>
            <person name="Ohkuma M."/>
            <person name="Tanasupawat S."/>
        </authorList>
    </citation>
    <scope>NUCLEOTIDE SEQUENCE [LARGE SCALE GENOMIC DNA]</scope>
    <source>
        <strain evidence="4 5">PLAI 1-1</strain>
    </source>
</reference>
<evidence type="ECO:0000313" key="4">
    <source>
        <dbReference type="EMBL" id="TCC00361.1"/>
    </source>
</evidence>
<dbReference type="PROSITE" id="PS51257">
    <property type="entry name" value="PROKAR_LIPOPROTEIN"/>
    <property type="match status" value="1"/>
</dbReference>
<dbReference type="Pfam" id="PF10648">
    <property type="entry name" value="Gmad2"/>
    <property type="match status" value="1"/>
</dbReference>
<feature type="signal peptide" evidence="2">
    <location>
        <begin position="1"/>
        <end position="29"/>
    </location>
</feature>
<gene>
    <name evidence="4" type="ORF">E0H26_01290</name>
</gene>
<sequence length="304" mass="30516">MSGPAHRARNRHLVAAVAVLLLASGCATSRVGSLGPAPTAGTPTPSASTSAGPGIPGPSASTAPATAGTAAPAPPSAGTPTTSRPTSLTLELWYVRAGLLVPTRRTRPATVATSRLALDELAAGPTRTEADAGLVTLLPDGAQVSRIAAGVATVRLPEAPDAATGRLREAQVVYTLTQFGTVRRVDFGTAAPTGRADYADLLPPVVVTEPVIGARVTSPITVTGNADVFEATVSVRVVDAAGRQLATGFTTATCGTGCRGSYRLTIGYRLARAQSGTIEAYEVSAADGSRTKLVAVPVTLAATG</sequence>
<evidence type="ECO:0000256" key="2">
    <source>
        <dbReference type="SAM" id="SignalP"/>
    </source>
</evidence>
<dbReference type="InterPro" id="IPR019606">
    <property type="entry name" value="GerMN"/>
</dbReference>
<dbReference type="AlphaFoldDB" id="A0A4R0GRW2"/>
<comment type="caution">
    <text evidence="4">The sequence shown here is derived from an EMBL/GenBank/DDBJ whole genome shotgun (WGS) entry which is preliminary data.</text>
</comment>
<accession>A0A4R0GRW2</accession>
<proteinExistence type="predicted"/>
<organism evidence="4 5">
    <name type="scientific">Micromonospora zingiberis</name>
    <dbReference type="NCBI Taxonomy" id="2053011"/>
    <lineage>
        <taxon>Bacteria</taxon>
        <taxon>Bacillati</taxon>
        <taxon>Actinomycetota</taxon>
        <taxon>Actinomycetes</taxon>
        <taxon>Micromonosporales</taxon>
        <taxon>Micromonosporaceae</taxon>
        <taxon>Micromonospora</taxon>
    </lineage>
</organism>
<dbReference type="OrthoDB" id="4720181at2"/>
<dbReference type="SMART" id="SM00909">
    <property type="entry name" value="Germane"/>
    <property type="match status" value="1"/>
</dbReference>
<evidence type="ECO:0000259" key="3">
    <source>
        <dbReference type="SMART" id="SM00909"/>
    </source>
</evidence>
<protein>
    <submittedName>
        <fullName evidence="4">Spore gernimation protein</fullName>
    </submittedName>
</protein>
<keyword evidence="2" id="KW-0732">Signal</keyword>